<dbReference type="OrthoDB" id="4820988at2"/>
<dbReference type="Gene3D" id="3.40.50.720">
    <property type="entry name" value="NAD(P)-binding Rossmann-like Domain"/>
    <property type="match status" value="1"/>
</dbReference>
<dbReference type="InterPro" id="IPR001509">
    <property type="entry name" value="Epimerase_deHydtase"/>
</dbReference>
<name>A0A840X4W6_9MICO</name>
<sequence length="345" mass="36530">MRMNALLVGGSGQIGIAAARDLLQAGASVTVAHRGGRALPADLRGHVAEATLDRADPDALRTLARGHDLVLDCIAFTPADAEPYASLVGELGSLVVISTASVYLGTNGTWMDAATGEDDFPRFPVPITEEHPTVDADVDGYSPQKGALERALLAVDGLPVTILRPGAIHGPGSPALREWYFIKRALDGRRRVPLTDRGESRFGTTATAVIADLVRRAGEHPGRRVLNAADDPAPTALEIGQAVFAHLGHEAEFDLLPRGAGGPESTVGQHPWAVPVPVVMSMEAARRELDYAPIGSHRSTIGPAIDDMIAAIGDGDWRERFPALAHRYGADGWFDYDAEDALLGD</sequence>
<evidence type="ECO:0000313" key="3">
    <source>
        <dbReference type="Proteomes" id="UP000552883"/>
    </source>
</evidence>
<dbReference type="GO" id="GO:0004029">
    <property type="term" value="F:aldehyde dehydrogenase (NAD+) activity"/>
    <property type="evidence" value="ECO:0007669"/>
    <property type="project" value="TreeGrafter"/>
</dbReference>
<dbReference type="PANTHER" id="PTHR48079">
    <property type="entry name" value="PROTEIN YEEZ"/>
    <property type="match status" value="1"/>
</dbReference>
<dbReference type="InterPro" id="IPR051783">
    <property type="entry name" value="NAD(P)-dependent_oxidoreduct"/>
</dbReference>
<dbReference type="Pfam" id="PF01370">
    <property type="entry name" value="Epimerase"/>
    <property type="match status" value="1"/>
</dbReference>
<dbReference type="GO" id="GO:0005737">
    <property type="term" value="C:cytoplasm"/>
    <property type="evidence" value="ECO:0007669"/>
    <property type="project" value="TreeGrafter"/>
</dbReference>
<accession>A0A840X4W6</accession>
<protein>
    <submittedName>
        <fullName evidence="2">Nucleoside-diphosphate-sugar epimerase</fullName>
    </submittedName>
</protein>
<dbReference type="PANTHER" id="PTHR48079:SF6">
    <property type="entry name" value="NAD(P)-BINDING DOMAIN-CONTAINING PROTEIN-RELATED"/>
    <property type="match status" value="1"/>
</dbReference>
<evidence type="ECO:0000259" key="1">
    <source>
        <dbReference type="Pfam" id="PF01370"/>
    </source>
</evidence>
<feature type="domain" description="NAD-dependent epimerase/dehydratase" evidence="1">
    <location>
        <begin position="6"/>
        <end position="200"/>
    </location>
</feature>
<gene>
    <name evidence="2" type="ORF">BJ959_000777</name>
</gene>
<dbReference type="Proteomes" id="UP000552883">
    <property type="component" value="Unassembled WGS sequence"/>
</dbReference>
<dbReference type="SUPFAM" id="SSF51735">
    <property type="entry name" value="NAD(P)-binding Rossmann-fold domains"/>
    <property type="match status" value="1"/>
</dbReference>
<dbReference type="InterPro" id="IPR036291">
    <property type="entry name" value="NAD(P)-bd_dom_sf"/>
</dbReference>
<reference evidence="2 3" key="1">
    <citation type="submission" date="2020-08" db="EMBL/GenBank/DDBJ databases">
        <title>Sequencing the genomes of 1000 actinobacteria strains.</title>
        <authorList>
            <person name="Klenk H.-P."/>
        </authorList>
    </citation>
    <scope>NUCLEOTIDE SEQUENCE [LARGE SCALE GENOMIC DNA]</scope>
    <source>
        <strain evidence="2 3">DSM 23889</strain>
    </source>
</reference>
<dbReference type="RefSeq" id="WP_153982484.1">
    <property type="nucleotide sequence ID" value="NZ_BAAANZ010000009.1"/>
</dbReference>
<organism evidence="2 3">
    <name type="scientific">Microcella frigidaquae</name>
    <dbReference type="NCBI Taxonomy" id="424758"/>
    <lineage>
        <taxon>Bacteria</taxon>
        <taxon>Bacillati</taxon>
        <taxon>Actinomycetota</taxon>
        <taxon>Actinomycetes</taxon>
        <taxon>Micrococcales</taxon>
        <taxon>Microbacteriaceae</taxon>
        <taxon>Microcella</taxon>
    </lineage>
</organism>
<evidence type="ECO:0000313" key="2">
    <source>
        <dbReference type="EMBL" id="MBB5617281.1"/>
    </source>
</evidence>
<keyword evidence="3" id="KW-1185">Reference proteome</keyword>
<proteinExistence type="predicted"/>
<comment type="caution">
    <text evidence="2">The sequence shown here is derived from an EMBL/GenBank/DDBJ whole genome shotgun (WGS) entry which is preliminary data.</text>
</comment>
<dbReference type="AlphaFoldDB" id="A0A840X4W6"/>
<dbReference type="EMBL" id="JACHBS010000001">
    <property type="protein sequence ID" value="MBB5617281.1"/>
    <property type="molecule type" value="Genomic_DNA"/>
</dbReference>